<dbReference type="PROSITE" id="PS51335">
    <property type="entry name" value="ELMO"/>
    <property type="match status" value="1"/>
</dbReference>
<feature type="compositionally biased region" description="Low complexity" evidence="1">
    <location>
        <begin position="1395"/>
        <end position="1422"/>
    </location>
</feature>
<dbReference type="PANTHER" id="PTHR12771:SF65">
    <property type="entry name" value="ELMO DOMAIN-CONTAINING PROTEIN E"/>
    <property type="match status" value="1"/>
</dbReference>
<dbReference type="GO" id="GO:0043327">
    <property type="term" value="P:chemotaxis to cAMP"/>
    <property type="evidence" value="ECO:0007669"/>
    <property type="project" value="EnsemblProtists"/>
</dbReference>
<feature type="compositionally biased region" description="Basic and acidic residues" evidence="1">
    <location>
        <begin position="1320"/>
        <end position="1330"/>
    </location>
</feature>
<feature type="compositionally biased region" description="Basic and acidic residues" evidence="1">
    <location>
        <begin position="1175"/>
        <end position="1190"/>
    </location>
</feature>
<name>F4Q9Z3_CACFS</name>
<dbReference type="GO" id="GO:0005886">
    <property type="term" value="C:plasma membrane"/>
    <property type="evidence" value="ECO:0007669"/>
    <property type="project" value="EnsemblProtists"/>
</dbReference>
<evidence type="ECO:0000259" key="2">
    <source>
        <dbReference type="PROSITE" id="PS51335"/>
    </source>
</evidence>
<accession>F4Q9Z3</accession>
<feature type="compositionally biased region" description="Low complexity" evidence="1">
    <location>
        <begin position="1450"/>
        <end position="1461"/>
    </location>
</feature>
<feature type="compositionally biased region" description="Low complexity" evidence="1">
    <location>
        <begin position="1085"/>
        <end position="1114"/>
    </location>
</feature>
<feature type="region of interest" description="Disordered" evidence="1">
    <location>
        <begin position="1278"/>
        <end position="1340"/>
    </location>
</feature>
<feature type="region of interest" description="Disordered" evidence="1">
    <location>
        <begin position="1360"/>
        <end position="1422"/>
    </location>
</feature>
<feature type="compositionally biased region" description="Basic and acidic residues" evidence="1">
    <location>
        <begin position="957"/>
        <end position="974"/>
    </location>
</feature>
<dbReference type="GO" id="GO:0048870">
    <property type="term" value="P:cell motility"/>
    <property type="evidence" value="ECO:0007669"/>
    <property type="project" value="TreeGrafter"/>
</dbReference>
<dbReference type="OMA" id="HVFFGEW"/>
<feature type="compositionally biased region" description="Low complexity" evidence="1">
    <location>
        <begin position="1361"/>
        <end position="1386"/>
    </location>
</feature>
<dbReference type="Pfam" id="PF04727">
    <property type="entry name" value="ELMO_CED12"/>
    <property type="match status" value="1"/>
</dbReference>
<proteinExistence type="predicted"/>
<feature type="region of interest" description="Disordered" evidence="1">
    <location>
        <begin position="162"/>
        <end position="205"/>
    </location>
</feature>
<dbReference type="OrthoDB" id="20391at2759"/>
<dbReference type="GeneID" id="14867661"/>
<keyword evidence="4" id="KW-1185">Reference proteome</keyword>
<feature type="compositionally biased region" description="Acidic residues" evidence="1">
    <location>
        <begin position="1191"/>
        <end position="1204"/>
    </location>
</feature>
<dbReference type="GO" id="GO:0031252">
    <property type="term" value="C:cell leading edge"/>
    <property type="evidence" value="ECO:0007669"/>
    <property type="project" value="EnsemblProtists"/>
</dbReference>
<feature type="compositionally biased region" description="Low complexity" evidence="1">
    <location>
        <begin position="720"/>
        <end position="737"/>
    </location>
</feature>
<dbReference type="GO" id="GO:0031681">
    <property type="term" value="F:G-protein beta-subunit binding"/>
    <property type="evidence" value="ECO:0007669"/>
    <property type="project" value="EnsemblProtists"/>
</dbReference>
<sequence length="1537" mass="172667">MKVLVYDPNGNEFFYEFKNDIPYQSHITHLFRNLLEYSIGKDLARLTETSIEVLASHYSLQDSKTAKWLESSSDPIISEQSILFYKLKPLTPYISTIEQGLKKLNGNGGNNNSTTLSIREHIELLCVANNGDEIESRLNSDIQSLDTHIKLLWIHEKKKSESISSPTTTPSTTPTSSTTTTPSTPLNSSTCSTPSLAISSSSHGSGGSNLIIGGDSINRIIKIIYQYPTLPSLSVLVDYLSAINQDQLHNVHDLLSVLSLDTNNNNNNVLLNGGNMNNINHNNNNGVSGGSSIMMNSPGDISLFTMVDQSIKTNQLEFKSNFYLVLLNNQQNLNQVGVEHVEEVGIEEEEKLEKERIAVQLKLISFINNMYLLSSNPVNYLTKLHTDGIFKAINELIICNSIKITNSKEFKFLRTNLMKELYQQRNQLIDTTKINIQTMLSDLWNATLSTYPFRIKSHRWLLLGFRGTNPIDDFRVTGLLALRNLSYFAKHHTSTLQYLLMTQTRRETLSNALESKSTTTTEMDETNSSSESPCVTPRANTGGGDDTEEQPKSYPFATIGISITHTLSSLFKIPSGLSKSSSHEDSLQSSVVTPQQQQQSNVDQPLWDISISSNKWFDECYVYTLFLFESLWNSKAYIYSDFPQIMTFTKQIIEHIIKHSPKSSLEFRDMIVMILEGHEPLNIGLELNDLMILKFKHLEFLSDLNQPTNVPVAVESLATTTTTSTTSTTTTTTTSTTPPLSQEDQEEEEKRRRKMEEKVYDFSCQKLTKFFGERVDPRIDSHAFQFAPQPSNVSITKLRDFFGDTVTPGGQSNSNNNSTNNTTTIVPMAEEDFEEECERLRKKAVEKRNHRLHVFFGEWFETEQVEYTERIRSTQMYKESDYIDTSTNSKTSKSPTSPTSPSSNTSASSTSLQQPDNIRINKLNKFFGIRVPISKDTMRLEHNIHYYDDGDDDDDDGSPRHHDDNIETRSPEEEIKSNFKAQKVLGERINIKKEREAVNFAPQPTHIREHKLHKLFGEMVPTQKQSKEKEKEKEKEPKETKERSSSMWRKGTSAGQSKYHSSVIIPLATTPPQSQQPIPQPQPQPTQTISSTPPQQKQQQQQTPPVVPPIAIVPFIDINSSDEPLPLPKSPHVNNNQQPSSCRASLNSSIAQVGDLDHFEDSQDDDDLQFEESEEKNREKERKEEEKKDAFEEEDDEDESDDEESNRVTMSRRKSSAHRLQVFFGERFDVEQTIYNQKFLSPADMYQNVSVSPQPDNVKDYKLKKKFGKSAVDMVDNKGRPILTSSGDNNFTTNQSNQSNSNSNSNSGNSSNNNSNPTSPRDRERERERGSSIGEKLSPRGKVGKVINIFNSHLLKDRSDSLLSSSPQQSPSSSSFKSTSLPSSPSINKKYSTMSPSSFGINSNSNNNETSPSSPSSSSSANNSIVVVNPLSLSSSSIHSTDGANLPVIHSTSNNTNHTSNVSPNRRKSNSIIGNNFKVQKLLGERLDVSKESTRVTFKDQPSNIKVDKLISIFGEKVSFSLKRTQSAQSLLSSSLN</sequence>
<feature type="domain" description="ELMO" evidence="2">
    <location>
        <begin position="435"/>
        <end position="657"/>
    </location>
</feature>
<evidence type="ECO:0000256" key="1">
    <source>
        <dbReference type="SAM" id="MobiDB-lite"/>
    </source>
</evidence>
<protein>
    <submittedName>
        <fullName evidence="3">Engulfment and cell motility ELM family protein</fullName>
    </submittedName>
</protein>
<feature type="compositionally biased region" description="Polar residues" evidence="1">
    <location>
        <begin position="1132"/>
        <end position="1151"/>
    </location>
</feature>
<dbReference type="InterPro" id="IPR006816">
    <property type="entry name" value="ELMO_dom"/>
</dbReference>
<dbReference type="RefSeq" id="XP_004354254.1">
    <property type="nucleotide sequence ID" value="XM_004354202.1"/>
</dbReference>
<dbReference type="GO" id="GO:0030864">
    <property type="term" value="C:cortical actin cytoskeleton"/>
    <property type="evidence" value="ECO:0007669"/>
    <property type="project" value="EnsemblProtists"/>
</dbReference>
<feature type="compositionally biased region" description="Low complexity" evidence="1">
    <location>
        <begin position="1289"/>
        <end position="1316"/>
    </location>
</feature>
<dbReference type="InterPro" id="IPR050868">
    <property type="entry name" value="ELMO_domain-containing"/>
</dbReference>
<feature type="region of interest" description="Disordered" evidence="1">
    <location>
        <begin position="882"/>
        <end position="916"/>
    </location>
</feature>
<feature type="region of interest" description="Disordered" evidence="1">
    <location>
        <begin position="720"/>
        <end position="754"/>
    </location>
</feature>
<dbReference type="PANTHER" id="PTHR12771">
    <property type="entry name" value="ENGULFMENT AND CELL MOTILITY"/>
    <property type="match status" value="1"/>
</dbReference>
<feature type="compositionally biased region" description="Acidic residues" evidence="1">
    <location>
        <begin position="1162"/>
        <end position="1174"/>
    </location>
</feature>
<reference evidence="4" key="1">
    <citation type="journal article" date="2011" name="Genome Res.">
        <title>Phylogeny-wide analysis of social amoeba genomes highlights ancient origins for complex intercellular communication.</title>
        <authorList>
            <person name="Heidel A.J."/>
            <person name="Lawal H.M."/>
            <person name="Felder M."/>
            <person name="Schilde C."/>
            <person name="Helps N.R."/>
            <person name="Tunggal B."/>
            <person name="Rivero F."/>
            <person name="John U."/>
            <person name="Schleicher M."/>
            <person name="Eichinger L."/>
            <person name="Platzer M."/>
            <person name="Noegel A.A."/>
            <person name="Schaap P."/>
            <person name="Gloeckner G."/>
        </authorList>
    </citation>
    <scope>NUCLEOTIDE SEQUENCE [LARGE SCALE GENOMIC DNA]</scope>
    <source>
        <strain evidence="4">SH3</strain>
    </source>
</reference>
<feature type="compositionally biased region" description="Low complexity" evidence="1">
    <location>
        <begin position="885"/>
        <end position="911"/>
    </location>
</feature>
<feature type="compositionally biased region" description="Basic and acidic residues" evidence="1">
    <location>
        <begin position="1025"/>
        <end position="1044"/>
    </location>
</feature>
<feature type="region of interest" description="Disordered" evidence="1">
    <location>
        <begin position="1000"/>
        <end position="1216"/>
    </location>
</feature>
<dbReference type="KEGG" id="dfa:DFA_10354"/>
<feature type="region of interest" description="Disordered" evidence="1">
    <location>
        <begin position="1446"/>
        <end position="1471"/>
    </location>
</feature>
<dbReference type="GO" id="GO:0044354">
    <property type="term" value="C:macropinosome"/>
    <property type="evidence" value="ECO:0007669"/>
    <property type="project" value="EnsemblProtists"/>
</dbReference>
<feature type="compositionally biased region" description="Polar residues" evidence="1">
    <location>
        <begin position="512"/>
        <end position="533"/>
    </location>
</feature>
<evidence type="ECO:0000313" key="4">
    <source>
        <dbReference type="Proteomes" id="UP000007797"/>
    </source>
</evidence>
<feature type="region of interest" description="Disordered" evidence="1">
    <location>
        <begin position="948"/>
        <end position="974"/>
    </location>
</feature>
<dbReference type="Proteomes" id="UP000007797">
    <property type="component" value="Unassembled WGS sequence"/>
</dbReference>
<dbReference type="GO" id="GO:0030041">
    <property type="term" value="P:actin filament polymerization"/>
    <property type="evidence" value="ECO:0007669"/>
    <property type="project" value="EnsemblProtists"/>
</dbReference>
<feature type="region of interest" description="Disordered" evidence="1">
    <location>
        <begin position="512"/>
        <end position="551"/>
    </location>
</feature>
<organism evidence="3 4">
    <name type="scientific">Cavenderia fasciculata</name>
    <name type="common">Slime mold</name>
    <name type="synonym">Dictyostelium fasciculatum</name>
    <dbReference type="NCBI Taxonomy" id="261658"/>
    <lineage>
        <taxon>Eukaryota</taxon>
        <taxon>Amoebozoa</taxon>
        <taxon>Evosea</taxon>
        <taxon>Eumycetozoa</taxon>
        <taxon>Dictyostelia</taxon>
        <taxon>Acytosteliales</taxon>
        <taxon>Cavenderiaceae</taxon>
        <taxon>Cavenderia</taxon>
    </lineage>
</organism>
<dbReference type="GO" id="GO:0031267">
    <property type="term" value="F:small GTPase binding"/>
    <property type="evidence" value="ECO:0007669"/>
    <property type="project" value="EnsemblProtists"/>
</dbReference>
<evidence type="ECO:0000313" key="3">
    <source>
        <dbReference type="EMBL" id="EGG15512.1"/>
    </source>
</evidence>
<dbReference type="EMBL" id="GL883026">
    <property type="protein sequence ID" value="EGG15512.1"/>
    <property type="molecule type" value="Genomic_DNA"/>
</dbReference>
<gene>
    <name evidence="3" type="primary">elmoE</name>
    <name evidence="3" type="ORF">DFA_10354</name>
</gene>